<keyword evidence="1" id="KW-0812">Transmembrane</keyword>
<keyword evidence="1" id="KW-0472">Membrane</keyword>
<feature type="transmembrane region" description="Helical" evidence="1">
    <location>
        <begin position="70"/>
        <end position="90"/>
    </location>
</feature>
<dbReference type="InterPro" id="IPR019662">
    <property type="entry name" value="DUF2516"/>
</dbReference>
<dbReference type="RefSeq" id="WP_171151096.1">
    <property type="nucleotide sequence ID" value="NZ_JABENB010000001.1"/>
</dbReference>
<keyword evidence="3" id="KW-1185">Reference proteome</keyword>
<evidence type="ECO:0000313" key="3">
    <source>
        <dbReference type="Proteomes" id="UP000557772"/>
    </source>
</evidence>
<keyword evidence="1" id="KW-1133">Transmembrane helix</keyword>
<proteinExistence type="predicted"/>
<name>A0A849AA96_9MICO</name>
<comment type="caution">
    <text evidence="2">The sequence shown here is derived from an EMBL/GenBank/DDBJ whole genome shotgun (WGS) entry which is preliminary data.</text>
</comment>
<dbReference type="EMBL" id="JABENB010000001">
    <property type="protein sequence ID" value="NNG37844.1"/>
    <property type="molecule type" value="Genomic_DNA"/>
</dbReference>
<dbReference type="Pfam" id="PF10724">
    <property type="entry name" value="DUF2516"/>
    <property type="match status" value="1"/>
</dbReference>
<gene>
    <name evidence="2" type="ORF">HJ588_00955</name>
</gene>
<evidence type="ECO:0000313" key="2">
    <source>
        <dbReference type="EMBL" id="NNG37844.1"/>
    </source>
</evidence>
<feature type="transmembrane region" description="Helical" evidence="1">
    <location>
        <begin position="48"/>
        <end position="64"/>
    </location>
</feature>
<evidence type="ECO:0000256" key="1">
    <source>
        <dbReference type="SAM" id="Phobius"/>
    </source>
</evidence>
<accession>A0A849AA96</accession>
<sequence>MGNLFELQGYVALVLGVVLFAMEVFALADCIRRRPDAFTAAGKLSKPAWLAITAVAAVLGFLVITNPLNIFGIVAVVGAAVYLADVRPALQRVVGTAKRNNSGPYGPW</sequence>
<organism evidence="2 3">
    <name type="scientific">Flexivirga aerilata</name>
    <dbReference type="NCBI Taxonomy" id="1656889"/>
    <lineage>
        <taxon>Bacteria</taxon>
        <taxon>Bacillati</taxon>
        <taxon>Actinomycetota</taxon>
        <taxon>Actinomycetes</taxon>
        <taxon>Micrococcales</taxon>
        <taxon>Dermacoccaceae</taxon>
        <taxon>Flexivirga</taxon>
    </lineage>
</organism>
<dbReference type="Proteomes" id="UP000557772">
    <property type="component" value="Unassembled WGS sequence"/>
</dbReference>
<protein>
    <submittedName>
        <fullName evidence="2">DUF2516 family protein</fullName>
    </submittedName>
</protein>
<dbReference type="AlphaFoldDB" id="A0A849AA96"/>
<reference evidence="2 3" key="1">
    <citation type="submission" date="2020-05" db="EMBL/GenBank/DDBJ databases">
        <title>Flexivirga sp. ID2601S isolated from air conditioner.</title>
        <authorList>
            <person name="Kim D.H."/>
        </authorList>
    </citation>
    <scope>NUCLEOTIDE SEQUENCE [LARGE SCALE GENOMIC DNA]</scope>
    <source>
        <strain evidence="2 3">ID2601S</strain>
    </source>
</reference>
<feature type="transmembrane region" description="Helical" evidence="1">
    <location>
        <begin position="7"/>
        <end position="28"/>
    </location>
</feature>